<evidence type="ECO:0000256" key="5">
    <source>
        <dbReference type="ARBA" id="ARBA00022801"/>
    </source>
</evidence>
<name>A0A9J6GFX1_HAELO</name>
<keyword evidence="5" id="KW-0378">Hydrolase</keyword>
<feature type="region of interest" description="Disordered" evidence="8">
    <location>
        <begin position="330"/>
        <end position="374"/>
    </location>
</feature>
<feature type="compositionally biased region" description="Low complexity" evidence="8">
    <location>
        <begin position="247"/>
        <end position="258"/>
    </location>
</feature>
<dbReference type="GO" id="GO:0016485">
    <property type="term" value="P:protein processing"/>
    <property type="evidence" value="ECO:0007669"/>
    <property type="project" value="TreeGrafter"/>
</dbReference>
<feature type="compositionally biased region" description="Polar residues" evidence="8">
    <location>
        <begin position="259"/>
        <end position="271"/>
    </location>
</feature>
<keyword evidence="4" id="KW-0479">Metal-binding</keyword>
<keyword evidence="6" id="KW-0862">Zinc</keyword>
<dbReference type="Pfam" id="PF05649">
    <property type="entry name" value="Peptidase_M13_N"/>
    <property type="match status" value="1"/>
</dbReference>
<feature type="compositionally biased region" description="Basic and acidic residues" evidence="8">
    <location>
        <begin position="137"/>
        <end position="154"/>
    </location>
</feature>
<feature type="compositionally biased region" description="Basic residues" evidence="8">
    <location>
        <begin position="92"/>
        <end position="112"/>
    </location>
</feature>
<dbReference type="PROSITE" id="PS51885">
    <property type="entry name" value="NEPRILYSIN"/>
    <property type="match status" value="1"/>
</dbReference>
<dbReference type="InterPro" id="IPR018497">
    <property type="entry name" value="Peptidase_M13_C"/>
</dbReference>
<reference evidence="11 12" key="1">
    <citation type="journal article" date="2020" name="Cell">
        <title>Large-Scale Comparative Analyses of Tick Genomes Elucidate Their Genetic Diversity and Vector Capacities.</title>
        <authorList>
            <consortium name="Tick Genome and Microbiome Consortium (TIGMIC)"/>
            <person name="Jia N."/>
            <person name="Wang J."/>
            <person name="Shi W."/>
            <person name="Du L."/>
            <person name="Sun Y."/>
            <person name="Zhan W."/>
            <person name="Jiang J.F."/>
            <person name="Wang Q."/>
            <person name="Zhang B."/>
            <person name="Ji P."/>
            <person name="Bell-Sakyi L."/>
            <person name="Cui X.M."/>
            <person name="Yuan T.T."/>
            <person name="Jiang B.G."/>
            <person name="Yang W.F."/>
            <person name="Lam T.T."/>
            <person name="Chang Q.C."/>
            <person name="Ding S.J."/>
            <person name="Wang X.J."/>
            <person name="Zhu J.G."/>
            <person name="Ruan X.D."/>
            <person name="Zhao L."/>
            <person name="Wei J.T."/>
            <person name="Ye R.Z."/>
            <person name="Que T.C."/>
            <person name="Du C.H."/>
            <person name="Zhou Y.H."/>
            <person name="Cheng J.X."/>
            <person name="Dai P.F."/>
            <person name="Guo W.B."/>
            <person name="Han X.H."/>
            <person name="Huang E.J."/>
            <person name="Li L.F."/>
            <person name="Wei W."/>
            <person name="Gao Y.C."/>
            <person name="Liu J.Z."/>
            <person name="Shao H.Z."/>
            <person name="Wang X."/>
            <person name="Wang C.C."/>
            <person name="Yang T.C."/>
            <person name="Huo Q.B."/>
            <person name="Li W."/>
            <person name="Chen H.Y."/>
            <person name="Chen S.E."/>
            <person name="Zhou L.G."/>
            <person name="Ni X.B."/>
            <person name="Tian J.H."/>
            <person name="Sheng Y."/>
            <person name="Liu T."/>
            <person name="Pan Y.S."/>
            <person name="Xia L.Y."/>
            <person name="Li J."/>
            <person name="Zhao F."/>
            <person name="Cao W.C."/>
        </authorList>
    </citation>
    <scope>NUCLEOTIDE SEQUENCE [LARGE SCALE GENOMIC DNA]</scope>
    <source>
        <strain evidence="11">HaeL-2018</strain>
    </source>
</reference>
<dbReference type="EMBL" id="JABSTR010000006">
    <property type="protein sequence ID" value="KAH9373681.1"/>
    <property type="molecule type" value="Genomic_DNA"/>
</dbReference>
<dbReference type="OrthoDB" id="6483766at2759"/>
<comment type="cofactor">
    <cofactor evidence="1">
        <name>Zn(2+)</name>
        <dbReference type="ChEBI" id="CHEBI:29105"/>
    </cofactor>
</comment>
<feature type="compositionally biased region" description="Basic and acidic residues" evidence="8">
    <location>
        <begin position="236"/>
        <end position="246"/>
    </location>
</feature>
<dbReference type="Pfam" id="PF01431">
    <property type="entry name" value="Peptidase_M13"/>
    <property type="match status" value="1"/>
</dbReference>
<dbReference type="GO" id="GO:0004222">
    <property type="term" value="F:metalloendopeptidase activity"/>
    <property type="evidence" value="ECO:0007669"/>
    <property type="project" value="InterPro"/>
</dbReference>
<feature type="region of interest" description="Disordered" evidence="8">
    <location>
        <begin position="86"/>
        <end position="279"/>
    </location>
</feature>
<keyword evidence="3" id="KW-0645">Protease</keyword>
<keyword evidence="12" id="KW-1185">Reference proteome</keyword>
<dbReference type="InterPro" id="IPR008753">
    <property type="entry name" value="Peptidase_M13_N"/>
</dbReference>
<dbReference type="Gene3D" id="1.10.1380.10">
    <property type="entry name" value="Neutral endopeptidase , domain2"/>
    <property type="match status" value="1"/>
</dbReference>
<keyword evidence="7" id="KW-0482">Metalloprotease</keyword>
<evidence type="ECO:0000256" key="8">
    <source>
        <dbReference type="SAM" id="MobiDB-lite"/>
    </source>
</evidence>
<dbReference type="InterPro" id="IPR024079">
    <property type="entry name" value="MetalloPept_cat_dom_sf"/>
</dbReference>
<dbReference type="InterPro" id="IPR000718">
    <property type="entry name" value="Peptidase_M13"/>
</dbReference>
<dbReference type="GO" id="GO:0046872">
    <property type="term" value="F:metal ion binding"/>
    <property type="evidence" value="ECO:0007669"/>
    <property type="project" value="UniProtKB-KW"/>
</dbReference>
<protein>
    <submittedName>
        <fullName evidence="11">Uncharacterized protein</fullName>
    </submittedName>
</protein>
<evidence type="ECO:0000256" key="1">
    <source>
        <dbReference type="ARBA" id="ARBA00001947"/>
    </source>
</evidence>
<dbReference type="InterPro" id="IPR042089">
    <property type="entry name" value="Peptidase_M13_dom_2"/>
</dbReference>
<evidence type="ECO:0000256" key="7">
    <source>
        <dbReference type="ARBA" id="ARBA00023049"/>
    </source>
</evidence>
<dbReference type="VEuPathDB" id="VectorBase:HLOH_042242"/>
<evidence type="ECO:0000256" key="6">
    <source>
        <dbReference type="ARBA" id="ARBA00022833"/>
    </source>
</evidence>
<feature type="region of interest" description="Disordered" evidence="8">
    <location>
        <begin position="488"/>
        <end position="517"/>
    </location>
</feature>
<dbReference type="PANTHER" id="PTHR11733:SF241">
    <property type="entry name" value="GH26575P-RELATED"/>
    <property type="match status" value="1"/>
</dbReference>
<sequence length="1249" mass="139825">MEGVVRTVASSTDNETAYLRSLRAIEDRNRGVENPTDRTNGKGLSSACQLMESIKQCVGNVMNRHLSNVQAFAFCTGDPLLSDVEGAEKENRKKKKYRKKKRKHMKRKKRKAQSGETEWEMKSKGEKNTFENNNESQNDRKQEKKTTAESRTEESTFTPASIPSPYTSSKDLYGKQFGAPGRQWSYPSASDASFSKWLPAQNGSQSGETKLEMKKSKGKKKKKKKKKKKLKNHNKSKNDGEREKTTTTESTTNGSTFTPASIPSPYTSSEELNGKTFGAPGRQWSYSSAPDASCSKCSAPKRTASSCSICQGISKYPVIVETSITMEKPHKQNHWLDSSDGRPGVRARTDSRRQLPPSSSLRSQRLVHPTHSYHNVTPHPRCHISTYEPPAMYKWPYVTFQPRGSLLPLSGPMKFTVMKSHARMQPPVLAMAPQISFAHGQQVGVHLNVAPPHSSLAIEQQPLTIQNQRTSTTAPLYTCSAPQLGNCQSDANPAGTTTTSSGSQDQSSISSSLVPSTNSGTTPLYFDDTLSINAFIAPYTVLTRQFGHRNIGLTVFLVFGIVICANTLFGYRDHSHSSTRKQIPAEEQGIIMQGPWLFNISSITSPLVAHAYKLCHTQDCKKEANRLMRVLASGPCHNFYDFVCSRRWASHRFPANARSAEEAAIQGIQDGIWKQMEKSENNTCVAVAIWEACMNTLAIGMDGAAPFRDALKASGLAGWPFFTAPLELDPWCVAGNLIRLFDLAALFGISVEHSVSQRFLIRLNNGYTLLNLRDFGNNVTVTAFLRRVEGAIHFLAPEVKQTSILAAEVLNVALHLIKLQAPNNGTPTFKVDISIKHFLQAAFKDIINLSRESIRITFESPRYAKKLEQMVIVVAPRTVLNYLGFYLVKHLWTFSPHDAAETLPNGWRERKCLQMAERAVPSQVLEIGLRVYKKQINFTHFSALADEMKRRLIRSIAFLPWMDHEMKAVLIENLNRIRVQFILPKQVHSNCSTPSEDSPPHLQSSSAVTVYQRAMEERFASSILRIVRGGDADQPRSVFSSQIEVDAEGNLYVPLAAAASALRQRDMSPYVALMRETGFMVRLAKALLQAIFGRINNYQAAWTPSAHAHYLRVQACFQKHFPTLRDPLTGVVVRKPTSAAEGDVIEHVAVALAHIEFRRAVQRFQDNFSDYRLAGAEHLSTEQLFFISYADSACQAYDDERDFRFFLSRGESPSRQRVNVVLLYDATFHRAFRCRRGHAMVPSRNCSFW</sequence>
<dbReference type="SUPFAM" id="SSF55486">
    <property type="entry name" value="Metalloproteases ('zincins'), catalytic domain"/>
    <property type="match status" value="2"/>
</dbReference>
<proteinExistence type="inferred from homology"/>
<evidence type="ECO:0000313" key="11">
    <source>
        <dbReference type="EMBL" id="KAH9373681.1"/>
    </source>
</evidence>
<feature type="domain" description="Peptidase M13 N-terminal" evidence="10">
    <location>
        <begin position="635"/>
        <end position="983"/>
    </location>
</feature>
<organism evidence="11 12">
    <name type="scientific">Haemaphysalis longicornis</name>
    <name type="common">Bush tick</name>
    <dbReference type="NCBI Taxonomy" id="44386"/>
    <lineage>
        <taxon>Eukaryota</taxon>
        <taxon>Metazoa</taxon>
        <taxon>Ecdysozoa</taxon>
        <taxon>Arthropoda</taxon>
        <taxon>Chelicerata</taxon>
        <taxon>Arachnida</taxon>
        <taxon>Acari</taxon>
        <taxon>Parasitiformes</taxon>
        <taxon>Ixodida</taxon>
        <taxon>Ixodoidea</taxon>
        <taxon>Ixodidae</taxon>
        <taxon>Haemaphysalinae</taxon>
        <taxon>Haemaphysalis</taxon>
    </lineage>
</organism>
<dbReference type="PANTHER" id="PTHR11733">
    <property type="entry name" value="ZINC METALLOPROTEASE FAMILY M13 NEPRILYSIN-RELATED"/>
    <property type="match status" value="1"/>
</dbReference>
<feature type="compositionally biased region" description="Polar residues" evidence="8">
    <location>
        <begin position="155"/>
        <end position="170"/>
    </location>
</feature>
<evidence type="ECO:0000256" key="2">
    <source>
        <dbReference type="ARBA" id="ARBA00007357"/>
    </source>
</evidence>
<feature type="domain" description="Peptidase M13 C-terminal" evidence="9">
    <location>
        <begin position="1096"/>
        <end position="1247"/>
    </location>
</feature>
<feature type="compositionally biased region" description="Basic residues" evidence="8">
    <location>
        <begin position="216"/>
        <end position="235"/>
    </location>
</feature>
<dbReference type="Proteomes" id="UP000821853">
    <property type="component" value="Chromosome 4"/>
</dbReference>
<evidence type="ECO:0000256" key="3">
    <source>
        <dbReference type="ARBA" id="ARBA00022670"/>
    </source>
</evidence>
<feature type="compositionally biased region" description="Basic and acidic residues" evidence="8">
    <location>
        <begin position="119"/>
        <end position="129"/>
    </location>
</feature>
<dbReference type="GO" id="GO:0005886">
    <property type="term" value="C:plasma membrane"/>
    <property type="evidence" value="ECO:0007669"/>
    <property type="project" value="TreeGrafter"/>
</dbReference>
<dbReference type="AlphaFoldDB" id="A0A9J6GFX1"/>
<evidence type="ECO:0000259" key="9">
    <source>
        <dbReference type="Pfam" id="PF01431"/>
    </source>
</evidence>
<gene>
    <name evidence="11" type="ORF">HPB48_018674</name>
</gene>
<feature type="compositionally biased region" description="Low complexity" evidence="8">
    <location>
        <begin position="354"/>
        <end position="366"/>
    </location>
</feature>
<dbReference type="Gene3D" id="3.40.390.10">
    <property type="entry name" value="Collagenase (Catalytic Domain)"/>
    <property type="match status" value="2"/>
</dbReference>
<evidence type="ECO:0000259" key="10">
    <source>
        <dbReference type="Pfam" id="PF05649"/>
    </source>
</evidence>
<comment type="caution">
    <text evidence="11">The sequence shown here is derived from an EMBL/GenBank/DDBJ whole genome shotgun (WGS) entry which is preliminary data.</text>
</comment>
<evidence type="ECO:0000256" key="4">
    <source>
        <dbReference type="ARBA" id="ARBA00022723"/>
    </source>
</evidence>
<accession>A0A9J6GFX1</accession>
<comment type="similarity">
    <text evidence="2">Belongs to the peptidase M13 family.</text>
</comment>
<feature type="compositionally biased region" description="Low complexity" evidence="8">
    <location>
        <begin position="496"/>
        <end position="517"/>
    </location>
</feature>
<evidence type="ECO:0000313" key="12">
    <source>
        <dbReference type="Proteomes" id="UP000821853"/>
    </source>
</evidence>